<feature type="domain" description="Ig-like" evidence="18">
    <location>
        <begin position="26"/>
        <end position="121"/>
    </location>
</feature>
<dbReference type="InterPro" id="IPR036179">
    <property type="entry name" value="Ig-like_dom_sf"/>
</dbReference>
<dbReference type="Proteomes" id="UP000029965">
    <property type="component" value="Chromosome 22"/>
</dbReference>
<accession>A0A0D9R2C4</accession>
<feature type="domain" description="Ig-like" evidence="18">
    <location>
        <begin position="270"/>
        <end position="376"/>
    </location>
</feature>
<reference evidence="19 20" key="1">
    <citation type="submission" date="2014-03" db="EMBL/GenBank/DDBJ databases">
        <authorList>
            <person name="Warren W."/>
            <person name="Wilson R.K."/>
        </authorList>
    </citation>
    <scope>NUCLEOTIDE SEQUENCE</scope>
</reference>
<evidence type="ECO:0000256" key="11">
    <source>
        <dbReference type="ARBA" id="ARBA00055257"/>
    </source>
</evidence>
<evidence type="ECO:0000256" key="1">
    <source>
        <dbReference type="ARBA" id="ARBA00004479"/>
    </source>
</evidence>
<evidence type="ECO:0000256" key="7">
    <source>
        <dbReference type="ARBA" id="ARBA00023136"/>
    </source>
</evidence>
<dbReference type="InterPro" id="IPR013783">
    <property type="entry name" value="Ig-like_fold"/>
</dbReference>
<dbReference type="PROSITE" id="PS50835">
    <property type="entry name" value="IG_LIKE"/>
    <property type="match status" value="2"/>
</dbReference>
<evidence type="ECO:0000313" key="19">
    <source>
        <dbReference type="Ensembl" id="ENSCSAP00000002763.1"/>
    </source>
</evidence>
<sequence>MERKWKYCAVYYIIQIHFVKGVWGKPFNTEENIYATVGSNVNLTCQTQAKGFLVQMQWSKVTDKADLIALYHPQYGFHCAYGSPCESLVTFTQTPENGSKWTLHLRNMSSSVSGKYECMLTLYPEGMQTKIYNLLIQTHVTPDEWKSNHTIEIEINQTLEIPCFQNSSSEISSEFTYAWLVENSSTDSWVLLSKGKRYEDNGTQQTLISQDHLISSSTLLKDRVKVGTDYRLHLSPVQIFDDGRKFSCHIRVGPDKILRSSTTIKVFAKPEIPMIVENNSTDVLVERTFTCLLKNVFPKANIIWFIDGSFLHDEKEGIYITNEERKGKDGFLQLKSVLTRVHSNKPAQSDNLTIWCMALSPVPGNKVWNISSEKITFLLGSEMSTTDPPLSVTESTLDTQPSPASSVSPTKIRYPATSSVTLVDVSALRPNTTPQSSSSSVTTRDFNYPWTSSGTDAKKTFSQIPSETYSSSPSGAGSTLHDNVFTSTTRAFSEVPTTANGSTKTNHVHITGIVVSKPKDGMSWPVIVAALLFCCMILFGLGVRKWCQYQKEIMERPPPFKPPPPPIKYTCIQEPNESDLPYHEMETL</sequence>
<dbReference type="eggNOG" id="ENOG502QWNP">
    <property type="taxonomic scope" value="Eukaryota"/>
</dbReference>
<keyword evidence="7 17" id="KW-0472">Membrane</keyword>
<dbReference type="STRING" id="60711.ENSCSAP00000002763"/>
<keyword evidence="5" id="KW-0130">Cell adhesion</keyword>
<dbReference type="GO" id="GO:0007160">
    <property type="term" value="P:cell-matrix adhesion"/>
    <property type="evidence" value="ECO:0007669"/>
    <property type="project" value="Ensembl"/>
</dbReference>
<evidence type="ECO:0000256" key="2">
    <source>
        <dbReference type="ARBA" id="ARBA00022692"/>
    </source>
</evidence>
<evidence type="ECO:0000256" key="16">
    <source>
        <dbReference type="SAM" id="MobiDB-lite"/>
    </source>
</evidence>
<dbReference type="InterPro" id="IPR003599">
    <property type="entry name" value="Ig_sub"/>
</dbReference>
<dbReference type="PANTHER" id="PTHR15317">
    <property type="entry name" value="T-CELL SURFACE PROTEIN TACTILE"/>
    <property type="match status" value="1"/>
</dbReference>
<evidence type="ECO:0000256" key="13">
    <source>
        <dbReference type="ARBA" id="ARBA00073857"/>
    </source>
</evidence>
<dbReference type="OMA" id="QHGFYCA"/>
<comment type="subunit">
    <text evidence="12">Homodimer; disulfide-linked. Interacts with PVR.</text>
</comment>
<protein>
    <recommendedName>
        <fullName evidence="13">T-cell surface protein tactile</fullName>
    </recommendedName>
    <alternativeName>
        <fullName evidence="14">Cell surface antigen CD96</fullName>
    </alternativeName>
    <alternativeName>
        <fullName evidence="15">T cell-activated increased late expression protein</fullName>
    </alternativeName>
</protein>
<comment type="function">
    <text evidence="11">May be involved in adhesive interactions of activated T and NK cells during the late phase of the immune response. Promotes NK cell-target adhesion by interacting with PVR present on target cells. May function at a time after T and NK cells have penetrated the endothelium using integrins and selectins, when they are actively engaging diseased cells and moving within areas of inflammation.</text>
</comment>
<evidence type="ECO:0000256" key="14">
    <source>
        <dbReference type="ARBA" id="ARBA00080300"/>
    </source>
</evidence>
<gene>
    <name evidence="19" type="primary">CD96</name>
</gene>
<dbReference type="SUPFAM" id="SSF48726">
    <property type="entry name" value="Immunoglobulin"/>
    <property type="match status" value="2"/>
</dbReference>
<evidence type="ECO:0000256" key="10">
    <source>
        <dbReference type="ARBA" id="ARBA00023319"/>
    </source>
</evidence>
<evidence type="ECO:0000256" key="3">
    <source>
        <dbReference type="ARBA" id="ARBA00022729"/>
    </source>
</evidence>
<dbReference type="Gene3D" id="2.60.40.10">
    <property type="entry name" value="Immunoglobulins"/>
    <property type="match status" value="3"/>
</dbReference>
<comment type="subcellular location">
    <subcellularLocation>
        <location evidence="1">Membrane</location>
        <topology evidence="1">Single-pass type I membrane protein</topology>
    </subcellularLocation>
</comment>
<dbReference type="GO" id="GO:0006954">
    <property type="term" value="P:inflammatory response"/>
    <property type="evidence" value="ECO:0007669"/>
    <property type="project" value="TreeGrafter"/>
</dbReference>
<dbReference type="GO" id="GO:0032689">
    <property type="term" value="P:negative regulation of type II interferon production"/>
    <property type="evidence" value="ECO:0007669"/>
    <property type="project" value="Ensembl"/>
</dbReference>
<evidence type="ECO:0000256" key="17">
    <source>
        <dbReference type="SAM" id="Phobius"/>
    </source>
</evidence>
<keyword evidence="10" id="KW-0393">Immunoglobulin domain</keyword>
<feature type="region of interest" description="Disordered" evidence="16">
    <location>
        <begin position="388"/>
        <end position="411"/>
    </location>
</feature>
<evidence type="ECO:0000256" key="4">
    <source>
        <dbReference type="ARBA" id="ARBA00022737"/>
    </source>
</evidence>
<evidence type="ECO:0000256" key="5">
    <source>
        <dbReference type="ARBA" id="ARBA00022889"/>
    </source>
</evidence>
<evidence type="ECO:0000256" key="12">
    <source>
        <dbReference type="ARBA" id="ARBA00063422"/>
    </source>
</evidence>
<dbReference type="EMBL" id="AQIB01108920">
    <property type="status" value="NOT_ANNOTATED_CDS"/>
    <property type="molecule type" value="Genomic_DNA"/>
</dbReference>
<dbReference type="GO" id="GO:0005737">
    <property type="term" value="C:cytoplasm"/>
    <property type="evidence" value="ECO:0007669"/>
    <property type="project" value="Ensembl"/>
</dbReference>
<proteinExistence type="predicted"/>
<evidence type="ECO:0000256" key="15">
    <source>
        <dbReference type="ARBA" id="ARBA00080898"/>
    </source>
</evidence>
<evidence type="ECO:0000259" key="18">
    <source>
        <dbReference type="PROSITE" id="PS50835"/>
    </source>
</evidence>
<keyword evidence="9" id="KW-0325">Glycoprotein</keyword>
<feature type="transmembrane region" description="Helical" evidence="17">
    <location>
        <begin position="522"/>
        <end position="543"/>
    </location>
</feature>
<dbReference type="PANTHER" id="PTHR15317:SF1">
    <property type="entry name" value="T-CELL SURFACE PROTEIN TACTILE"/>
    <property type="match status" value="1"/>
</dbReference>
<reference evidence="19" key="3">
    <citation type="submission" date="2025-09" db="UniProtKB">
        <authorList>
            <consortium name="Ensembl"/>
        </authorList>
    </citation>
    <scope>IDENTIFICATION</scope>
</reference>
<keyword evidence="3" id="KW-0732">Signal</keyword>
<evidence type="ECO:0000256" key="6">
    <source>
        <dbReference type="ARBA" id="ARBA00022989"/>
    </source>
</evidence>
<dbReference type="Bgee" id="ENSCSAG00000006521">
    <property type="expression patterns" value="Expressed in blood"/>
</dbReference>
<evidence type="ECO:0000256" key="8">
    <source>
        <dbReference type="ARBA" id="ARBA00023157"/>
    </source>
</evidence>
<keyword evidence="20" id="KW-1185">Reference proteome</keyword>
<dbReference type="GeneTree" id="ENSGT00390000003446"/>
<dbReference type="InterPro" id="IPR007110">
    <property type="entry name" value="Ig-like_dom"/>
</dbReference>
<keyword evidence="8" id="KW-1015">Disulfide bond</keyword>
<dbReference type="FunFam" id="2.60.40.10:FF:002323">
    <property type="entry name" value="CD96 molecule"/>
    <property type="match status" value="1"/>
</dbReference>
<reference evidence="19" key="2">
    <citation type="submission" date="2025-08" db="UniProtKB">
        <authorList>
            <consortium name="Ensembl"/>
        </authorList>
    </citation>
    <scope>IDENTIFICATION</scope>
</reference>
<dbReference type="FunFam" id="2.60.40.10:FF:002208">
    <property type="entry name" value="CD96 isoform 3"/>
    <property type="match status" value="1"/>
</dbReference>
<dbReference type="GO" id="GO:0016020">
    <property type="term" value="C:membrane"/>
    <property type="evidence" value="ECO:0007669"/>
    <property type="project" value="UniProtKB-SubCell"/>
</dbReference>
<feature type="compositionally biased region" description="Polar residues" evidence="16">
    <location>
        <begin position="388"/>
        <end position="409"/>
    </location>
</feature>
<keyword evidence="6 17" id="KW-1133">Transmembrane helix</keyword>
<dbReference type="SMART" id="SM00409">
    <property type="entry name" value="IG"/>
    <property type="match status" value="2"/>
</dbReference>
<keyword evidence="2 17" id="KW-0812">Transmembrane</keyword>
<dbReference type="Ensembl" id="ENSCSAT00000004510.1">
    <property type="protein sequence ID" value="ENSCSAP00000002763.1"/>
    <property type="gene ID" value="ENSCSAG00000006521.1"/>
</dbReference>
<dbReference type="AlphaFoldDB" id="A0A0D9R2C4"/>
<dbReference type="InterPro" id="IPR042381">
    <property type="entry name" value="CD96"/>
</dbReference>
<name>A0A0D9R2C4_CHLSB</name>
<dbReference type="GO" id="GO:0032496">
    <property type="term" value="P:response to lipopolysaccharide"/>
    <property type="evidence" value="ECO:0007669"/>
    <property type="project" value="Ensembl"/>
</dbReference>
<dbReference type="FunFam" id="2.60.40.10:FF:001676">
    <property type="entry name" value="CD96 isoform 3"/>
    <property type="match status" value="1"/>
</dbReference>
<dbReference type="EMBL" id="AQIB01108919">
    <property type="status" value="NOT_ANNOTATED_CDS"/>
    <property type="molecule type" value="Genomic_DNA"/>
</dbReference>
<evidence type="ECO:0000256" key="9">
    <source>
        <dbReference type="ARBA" id="ARBA00023180"/>
    </source>
</evidence>
<organism evidence="19 20">
    <name type="scientific">Chlorocebus sabaeus</name>
    <name type="common">Green monkey</name>
    <name type="synonym">Simia sabaea</name>
    <dbReference type="NCBI Taxonomy" id="60711"/>
    <lineage>
        <taxon>Eukaryota</taxon>
        <taxon>Metazoa</taxon>
        <taxon>Chordata</taxon>
        <taxon>Craniata</taxon>
        <taxon>Vertebrata</taxon>
        <taxon>Euteleostomi</taxon>
        <taxon>Mammalia</taxon>
        <taxon>Eutheria</taxon>
        <taxon>Euarchontoglires</taxon>
        <taxon>Primates</taxon>
        <taxon>Haplorrhini</taxon>
        <taxon>Catarrhini</taxon>
        <taxon>Cercopithecidae</taxon>
        <taxon>Cercopithecinae</taxon>
        <taxon>Chlorocebus</taxon>
    </lineage>
</organism>
<dbReference type="GO" id="GO:0002728">
    <property type="term" value="P:negative regulation of natural killer cell cytokine production"/>
    <property type="evidence" value="ECO:0007669"/>
    <property type="project" value="Ensembl"/>
</dbReference>
<evidence type="ECO:0000313" key="20">
    <source>
        <dbReference type="Proteomes" id="UP000029965"/>
    </source>
</evidence>
<keyword evidence="4" id="KW-0677">Repeat</keyword>